<name>A0A7X2PC22_9SPIO</name>
<dbReference type="RefSeq" id="WP_154425079.1">
    <property type="nucleotide sequence ID" value="NZ_VUNN01000006.1"/>
</dbReference>
<gene>
    <name evidence="1" type="ORF">FYJ80_04850</name>
</gene>
<evidence type="ECO:0000313" key="1">
    <source>
        <dbReference type="EMBL" id="MSU06103.1"/>
    </source>
</evidence>
<proteinExistence type="predicted"/>
<sequence length="115" mass="12712">MGEYYEKEFTVKWDNGDKAGGIAGYFVYEGKHSIEKITAYRDFGGIVGASNTVNYIKNNTADNITLLINNENNYKNYNSIETHLVSGIVGRIITNGVIDPSNKATNVSISILELK</sequence>
<keyword evidence="2" id="KW-1185">Reference proteome</keyword>
<organism evidence="1 2">
    <name type="scientific">Bullifex porci</name>
    <dbReference type="NCBI Taxonomy" id="2606638"/>
    <lineage>
        <taxon>Bacteria</taxon>
        <taxon>Pseudomonadati</taxon>
        <taxon>Spirochaetota</taxon>
        <taxon>Spirochaetia</taxon>
        <taxon>Spirochaetales</taxon>
        <taxon>Spirochaetaceae</taxon>
        <taxon>Bullifex</taxon>
    </lineage>
</organism>
<protein>
    <submittedName>
        <fullName evidence="1">Uncharacterized protein</fullName>
    </submittedName>
</protein>
<dbReference type="AlphaFoldDB" id="A0A7X2PC22"/>
<dbReference type="EMBL" id="VUNN01000006">
    <property type="protein sequence ID" value="MSU06103.1"/>
    <property type="molecule type" value="Genomic_DNA"/>
</dbReference>
<reference evidence="1 2" key="1">
    <citation type="submission" date="2019-08" db="EMBL/GenBank/DDBJ databases">
        <title>In-depth cultivation of the pig gut microbiome towards novel bacterial diversity and tailored functional studies.</title>
        <authorList>
            <person name="Wylensek D."/>
            <person name="Hitch T.C.A."/>
            <person name="Clavel T."/>
        </authorList>
    </citation>
    <scope>NUCLEOTIDE SEQUENCE [LARGE SCALE GENOMIC DNA]</scope>
    <source>
        <strain evidence="1 2">NM-380-WT-3C1</strain>
    </source>
</reference>
<evidence type="ECO:0000313" key="2">
    <source>
        <dbReference type="Proteomes" id="UP000460549"/>
    </source>
</evidence>
<comment type="caution">
    <text evidence="1">The sequence shown here is derived from an EMBL/GenBank/DDBJ whole genome shotgun (WGS) entry which is preliminary data.</text>
</comment>
<dbReference type="Proteomes" id="UP000460549">
    <property type="component" value="Unassembled WGS sequence"/>
</dbReference>
<accession>A0A7X2PC22</accession>